<evidence type="ECO:0000256" key="5">
    <source>
        <dbReference type="ARBA" id="ARBA00024909"/>
    </source>
</evidence>
<comment type="subcellular location">
    <subcellularLocation>
        <location evidence="1">Cytoplasm</location>
    </subcellularLocation>
</comment>
<dbReference type="GO" id="GO:0006412">
    <property type="term" value="P:translation"/>
    <property type="evidence" value="ECO:0007669"/>
    <property type="project" value="UniProtKB-KW"/>
</dbReference>
<organism evidence="8 9">
    <name type="scientific">Coemansia thaxteri</name>
    <dbReference type="NCBI Taxonomy" id="2663907"/>
    <lineage>
        <taxon>Eukaryota</taxon>
        <taxon>Fungi</taxon>
        <taxon>Fungi incertae sedis</taxon>
        <taxon>Zoopagomycota</taxon>
        <taxon>Kickxellomycotina</taxon>
        <taxon>Kickxellomycetes</taxon>
        <taxon>Kickxellales</taxon>
        <taxon>Kickxellaceae</taxon>
        <taxon>Coemansia</taxon>
    </lineage>
</organism>
<dbReference type="PANTHER" id="PTHR20982:SF3">
    <property type="entry name" value="MITOCHONDRIAL RIBOSOME RECYCLING FACTOR PSEUDO 1"/>
    <property type="match status" value="1"/>
</dbReference>
<protein>
    <recommendedName>
        <fullName evidence="7">Ribosome recycling factor domain-containing protein</fullName>
    </recommendedName>
</protein>
<dbReference type="GO" id="GO:0005739">
    <property type="term" value="C:mitochondrion"/>
    <property type="evidence" value="ECO:0007669"/>
    <property type="project" value="TreeGrafter"/>
</dbReference>
<dbReference type="PANTHER" id="PTHR20982">
    <property type="entry name" value="RIBOSOME RECYCLING FACTOR"/>
    <property type="match status" value="1"/>
</dbReference>
<feature type="region of interest" description="Disordered" evidence="6">
    <location>
        <begin position="24"/>
        <end position="56"/>
    </location>
</feature>
<keyword evidence="3" id="KW-0963">Cytoplasm</keyword>
<dbReference type="FunFam" id="3.30.1360.40:FF:000001">
    <property type="entry name" value="Ribosome-recycling factor"/>
    <property type="match status" value="1"/>
</dbReference>
<dbReference type="AlphaFoldDB" id="A0A9W8BIU4"/>
<evidence type="ECO:0000259" key="7">
    <source>
        <dbReference type="Pfam" id="PF01765"/>
    </source>
</evidence>
<dbReference type="FunFam" id="1.10.132.20:FF:000001">
    <property type="entry name" value="Ribosome-recycling factor"/>
    <property type="match status" value="1"/>
</dbReference>
<evidence type="ECO:0000256" key="2">
    <source>
        <dbReference type="ARBA" id="ARBA00005912"/>
    </source>
</evidence>
<dbReference type="InterPro" id="IPR023584">
    <property type="entry name" value="Ribosome_recyc_fac_dom"/>
</dbReference>
<dbReference type="Pfam" id="PF01765">
    <property type="entry name" value="RRF"/>
    <property type="match status" value="1"/>
</dbReference>
<comment type="similarity">
    <text evidence="2">Belongs to the RRF family.</text>
</comment>
<dbReference type="Proteomes" id="UP001150907">
    <property type="component" value="Unassembled WGS sequence"/>
</dbReference>
<dbReference type="OrthoDB" id="407355at2759"/>
<keyword evidence="9" id="KW-1185">Reference proteome</keyword>
<comment type="function">
    <text evidence="5">Necessary for protein synthesis in mitochondria. Functions as a ribosome recycling factor in mitochondria.</text>
</comment>
<evidence type="ECO:0000256" key="6">
    <source>
        <dbReference type="SAM" id="MobiDB-lite"/>
    </source>
</evidence>
<dbReference type="Gene3D" id="3.30.1360.40">
    <property type="match status" value="1"/>
</dbReference>
<dbReference type="InterPro" id="IPR002661">
    <property type="entry name" value="Ribosome_recyc_fac"/>
</dbReference>
<reference evidence="8" key="1">
    <citation type="submission" date="2022-07" db="EMBL/GenBank/DDBJ databases">
        <title>Phylogenomic reconstructions and comparative analyses of Kickxellomycotina fungi.</title>
        <authorList>
            <person name="Reynolds N.K."/>
            <person name="Stajich J.E."/>
            <person name="Barry K."/>
            <person name="Grigoriev I.V."/>
            <person name="Crous P."/>
            <person name="Smith M.E."/>
        </authorList>
    </citation>
    <scope>NUCLEOTIDE SEQUENCE</scope>
    <source>
        <strain evidence="8">IMI 214461</strain>
    </source>
</reference>
<gene>
    <name evidence="8" type="ORF">H4R26_003487</name>
</gene>
<accession>A0A9W8BIU4</accession>
<dbReference type="Gene3D" id="1.10.132.20">
    <property type="entry name" value="Ribosome-recycling factor"/>
    <property type="match status" value="1"/>
</dbReference>
<evidence type="ECO:0000256" key="3">
    <source>
        <dbReference type="ARBA" id="ARBA00022490"/>
    </source>
</evidence>
<evidence type="ECO:0000256" key="4">
    <source>
        <dbReference type="ARBA" id="ARBA00022917"/>
    </source>
</evidence>
<sequence>MAITTTGQLLRGFAGPGRALYEQRRLYGSNKKGAKKGKGSSKKESEADEDSSPAEMTLDMDKMAEQMERSVGRLAEELQAVRAGRANPAILNSVRVLLKGGSAPLTDLAMVAVKDAQHLIVIPNDTDTLRPIETSIRSADLGLNPRTEKDTVIVPVPKSTKESREKLLKSLGAMAESARVHVRKHRQDAMKRLKADGKQGMSQDEIRTWEKDIQTATDKFAAKIEDQLKAKQREIERA</sequence>
<proteinExistence type="inferred from homology"/>
<evidence type="ECO:0000313" key="9">
    <source>
        <dbReference type="Proteomes" id="UP001150907"/>
    </source>
</evidence>
<keyword evidence="4" id="KW-0648">Protein biosynthesis</keyword>
<dbReference type="EMBL" id="JANBQF010000280">
    <property type="protein sequence ID" value="KAJ2002680.1"/>
    <property type="molecule type" value="Genomic_DNA"/>
</dbReference>
<feature type="domain" description="Ribosome recycling factor" evidence="7">
    <location>
        <begin position="75"/>
        <end position="235"/>
    </location>
</feature>
<evidence type="ECO:0000313" key="8">
    <source>
        <dbReference type="EMBL" id="KAJ2002680.1"/>
    </source>
</evidence>
<dbReference type="SUPFAM" id="SSF55194">
    <property type="entry name" value="Ribosome recycling factor, RRF"/>
    <property type="match status" value="1"/>
</dbReference>
<dbReference type="InterPro" id="IPR036191">
    <property type="entry name" value="RRF_sf"/>
</dbReference>
<evidence type="ECO:0000256" key="1">
    <source>
        <dbReference type="ARBA" id="ARBA00004496"/>
    </source>
</evidence>
<dbReference type="GO" id="GO:0043023">
    <property type="term" value="F:ribosomal large subunit binding"/>
    <property type="evidence" value="ECO:0007669"/>
    <property type="project" value="TreeGrafter"/>
</dbReference>
<name>A0A9W8BIU4_9FUNG</name>
<comment type="caution">
    <text evidence="8">The sequence shown here is derived from an EMBL/GenBank/DDBJ whole genome shotgun (WGS) entry which is preliminary data.</text>
</comment>